<gene>
    <name evidence="2" type="primary">thiT</name>
    <name evidence="2" type="ORF">ERS852473_01267</name>
</gene>
<proteinExistence type="predicted"/>
<evidence type="ECO:0000313" key="2">
    <source>
        <dbReference type="EMBL" id="CUN86112.1"/>
    </source>
</evidence>
<feature type="transmembrane region" description="Helical" evidence="1">
    <location>
        <begin position="29"/>
        <end position="50"/>
    </location>
</feature>
<protein>
    <submittedName>
        <fullName evidence="2">Thiamine ECF transporter S component ThiT</fullName>
    </submittedName>
</protein>
<keyword evidence="1" id="KW-0812">Transmembrane</keyword>
<accession>A0ABP2APP1</accession>
<reference evidence="2 3" key="1">
    <citation type="submission" date="2015-09" db="EMBL/GenBank/DDBJ databases">
        <authorList>
            <consortium name="Pathogen Informatics"/>
            <person name="Wu L."/>
            <person name="Ma J."/>
        </authorList>
    </citation>
    <scope>NUCLEOTIDE SEQUENCE [LARGE SCALE GENOMIC DNA]</scope>
    <source>
        <strain evidence="2 3">2789STDY5834858</strain>
    </source>
</reference>
<comment type="caution">
    <text evidence="2">The sequence shown here is derived from an EMBL/GenBank/DDBJ whole genome shotgun (WGS) entry which is preliminary data.</text>
</comment>
<evidence type="ECO:0000313" key="3">
    <source>
        <dbReference type="Proteomes" id="UP000095488"/>
    </source>
</evidence>
<dbReference type="RefSeq" id="WP_055258734.1">
    <property type="nucleotide sequence ID" value="NZ_CABIXL010000004.1"/>
</dbReference>
<dbReference type="EMBL" id="CYZR01000004">
    <property type="protein sequence ID" value="CUN86112.1"/>
    <property type="molecule type" value="Genomic_DNA"/>
</dbReference>
<feature type="transmembrane region" description="Helical" evidence="1">
    <location>
        <begin position="158"/>
        <end position="180"/>
    </location>
</feature>
<keyword evidence="1" id="KW-1133">Transmembrane helix</keyword>
<dbReference type="Gene3D" id="1.10.1760.20">
    <property type="match status" value="1"/>
</dbReference>
<dbReference type="Pfam" id="PF09515">
    <property type="entry name" value="Thia_YuaJ"/>
    <property type="match status" value="1"/>
</dbReference>
<evidence type="ECO:0000256" key="1">
    <source>
        <dbReference type="SAM" id="Phobius"/>
    </source>
</evidence>
<dbReference type="Proteomes" id="UP000095488">
    <property type="component" value="Unassembled WGS sequence"/>
</dbReference>
<sequence length="232" mass="25430">MMSFQEILNKFVTGFSQIFTGLPSNIGTILASPMTIVTIIGLAVIILVLLKARKTKFDVRMITTIAIALALSVVLSLFKIYQLPQGGSVTLASMVPIILIAYIYGPGVGMLTGFIYGLLTLLINPYILQPVQVLFDYPLPFLCLGIAGFFPKKRLLGAIIAIFFRFVCHVISGVAFYGSYAPAGMSPLVYSIVYNGSFLLPDTIICLVVLYFLPIDRIIKNVNKYKPTKTNT</sequence>
<keyword evidence="1" id="KW-0472">Membrane</keyword>
<keyword evidence="3" id="KW-1185">Reference proteome</keyword>
<organism evidence="2 3">
    <name type="scientific">Sarcina ventriculi</name>
    <name type="common">Clostridium ventriculi</name>
    <dbReference type="NCBI Taxonomy" id="1267"/>
    <lineage>
        <taxon>Bacteria</taxon>
        <taxon>Bacillati</taxon>
        <taxon>Bacillota</taxon>
        <taxon>Clostridia</taxon>
        <taxon>Eubacteriales</taxon>
        <taxon>Clostridiaceae</taxon>
        <taxon>Sarcina</taxon>
    </lineage>
</organism>
<feature type="transmembrane region" description="Helical" evidence="1">
    <location>
        <begin position="62"/>
        <end position="81"/>
    </location>
</feature>
<name>A0ABP2APP1_SARVE</name>
<dbReference type="InterPro" id="IPR012651">
    <property type="entry name" value="Thia_Transptr_ThiT"/>
</dbReference>
<feature type="transmembrane region" description="Helical" evidence="1">
    <location>
        <begin position="192"/>
        <end position="213"/>
    </location>
</feature>
<dbReference type="NCBIfam" id="TIGR02357">
    <property type="entry name" value="ECF_ThiT_YuaJ"/>
    <property type="match status" value="1"/>
</dbReference>